<keyword evidence="7" id="KW-1185">Reference proteome</keyword>
<dbReference type="Proteomes" id="UP001294412">
    <property type="component" value="Unassembled WGS sequence"/>
</dbReference>
<dbReference type="PANTHER" id="PTHR30579">
    <property type="entry name" value="TRANSCRIPTIONAL REGULATOR"/>
    <property type="match status" value="1"/>
</dbReference>
<name>A0ABU5I6P9_9HYPH</name>
<evidence type="ECO:0000313" key="6">
    <source>
        <dbReference type="EMBL" id="MDY8111049.1"/>
    </source>
</evidence>
<dbReference type="PANTHER" id="PTHR30579:SF7">
    <property type="entry name" value="HTH-TYPE TRANSCRIPTIONAL REGULATOR LRHA-RELATED"/>
    <property type="match status" value="1"/>
</dbReference>
<organism evidence="6 7">
    <name type="scientific">Fulvimarina uroteuthidis</name>
    <dbReference type="NCBI Taxonomy" id="3098149"/>
    <lineage>
        <taxon>Bacteria</taxon>
        <taxon>Pseudomonadati</taxon>
        <taxon>Pseudomonadota</taxon>
        <taxon>Alphaproteobacteria</taxon>
        <taxon>Hyphomicrobiales</taxon>
        <taxon>Aurantimonadaceae</taxon>
        <taxon>Fulvimarina</taxon>
    </lineage>
</organism>
<comment type="similarity">
    <text evidence="1">Belongs to the LysR transcriptional regulatory family.</text>
</comment>
<dbReference type="RefSeq" id="WP_322189143.1">
    <property type="nucleotide sequence ID" value="NZ_JAXLPB010000009.1"/>
</dbReference>
<protein>
    <submittedName>
        <fullName evidence="6">LysR substrate-binding domain-containing protein</fullName>
    </submittedName>
</protein>
<dbReference type="InterPro" id="IPR036390">
    <property type="entry name" value="WH_DNA-bd_sf"/>
</dbReference>
<keyword evidence="2" id="KW-0805">Transcription regulation</keyword>
<keyword evidence="4" id="KW-0804">Transcription</keyword>
<dbReference type="InterPro" id="IPR000847">
    <property type="entry name" value="LysR_HTH_N"/>
</dbReference>
<keyword evidence="3" id="KW-0238">DNA-binding</keyword>
<evidence type="ECO:0000259" key="5">
    <source>
        <dbReference type="PROSITE" id="PS50931"/>
    </source>
</evidence>
<dbReference type="SUPFAM" id="SSF53850">
    <property type="entry name" value="Periplasmic binding protein-like II"/>
    <property type="match status" value="1"/>
</dbReference>
<comment type="caution">
    <text evidence="6">The sequence shown here is derived from an EMBL/GenBank/DDBJ whole genome shotgun (WGS) entry which is preliminary data.</text>
</comment>
<proteinExistence type="inferred from homology"/>
<sequence length="300" mass="32752">MNAVSPNILIEIDVAQTIVAICETASFTRAAERIGRTPSAVSVQVKKLEAVLQRELFIRQGRSVTPTADGEILCGFARRMLQLNAETVGHFLKPAMEGRIVFGAPDDIGHIAILQILQRFAAIHPHVEIDVRLRTSDELRRLFDRGSLDLAVMSCTDYGTRAHRIVHTEQLVWAGLRHGVAVERDPLPLALAQAGCAWRDIALKALEEAGRNFRIAYSSEHSQPQIAAALADLAIAPLPESHVAAPLRRFGEEEGLPPLARYEVALLKRDRPSEAVEALAEVIAATFAERPGFEAVMAAA</sequence>
<dbReference type="PROSITE" id="PS50931">
    <property type="entry name" value="HTH_LYSR"/>
    <property type="match status" value="1"/>
</dbReference>
<dbReference type="InterPro" id="IPR050176">
    <property type="entry name" value="LTTR"/>
</dbReference>
<evidence type="ECO:0000256" key="3">
    <source>
        <dbReference type="ARBA" id="ARBA00023125"/>
    </source>
</evidence>
<feature type="domain" description="HTH lysR-type" evidence="5">
    <location>
        <begin position="10"/>
        <end position="67"/>
    </location>
</feature>
<evidence type="ECO:0000313" key="7">
    <source>
        <dbReference type="Proteomes" id="UP001294412"/>
    </source>
</evidence>
<dbReference type="SUPFAM" id="SSF46785">
    <property type="entry name" value="Winged helix' DNA-binding domain"/>
    <property type="match status" value="1"/>
</dbReference>
<dbReference type="Gene3D" id="3.40.190.10">
    <property type="entry name" value="Periplasmic binding protein-like II"/>
    <property type="match status" value="2"/>
</dbReference>
<accession>A0ABU5I6P9</accession>
<dbReference type="EMBL" id="JAXLPB010000009">
    <property type="protein sequence ID" value="MDY8111049.1"/>
    <property type="molecule type" value="Genomic_DNA"/>
</dbReference>
<dbReference type="InterPro" id="IPR005119">
    <property type="entry name" value="LysR_subst-bd"/>
</dbReference>
<dbReference type="Pfam" id="PF03466">
    <property type="entry name" value="LysR_substrate"/>
    <property type="match status" value="1"/>
</dbReference>
<dbReference type="InterPro" id="IPR036388">
    <property type="entry name" value="WH-like_DNA-bd_sf"/>
</dbReference>
<reference evidence="6 7" key="1">
    <citation type="submission" date="2023-12" db="EMBL/GenBank/DDBJ databases">
        <title>Description of Novel Strain Fulvimarina sp. 2208YS6-2-32 isolated from Uroteuthis (Photololigo) edulis.</title>
        <authorList>
            <person name="Park J.-S."/>
        </authorList>
    </citation>
    <scope>NUCLEOTIDE SEQUENCE [LARGE SCALE GENOMIC DNA]</scope>
    <source>
        <strain evidence="6 7">2208YS6-2-32</strain>
    </source>
</reference>
<evidence type="ECO:0000256" key="4">
    <source>
        <dbReference type="ARBA" id="ARBA00023163"/>
    </source>
</evidence>
<dbReference type="Pfam" id="PF00126">
    <property type="entry name" value="HTH_1"/>
    <property type="match status" value="1"/>
</dbReference>
<evidence type="ECO:0000256" key="2">
    <source>
        <dbReference type="ARBA" id="ARBA00023015"/>
    </source>
</evidence>
<evidence type="ECO:0000256" key="1">
    <source>
        <dbReference type="ARBA" id="ARBA00009437"/>
    </source>
</evidence>
<gene>
    <name evidence="6" type="ORF">U0C82_18130</name>
</gene>
<dbReference type="Gene3D" id="1.10.10.10">
    <property type="entry name" value="Winged helix-like DNA-binding domain superfamily/Winged helix DNA-binding domain"/>
    <property type="match status" value="1"/>
</dbReference>